<evidence type="ECO:0000256" key="1">
    <source>
        <dbReference type="SAM" id="Coils"/>
    </source>
</evidence>
<dbReference type="InterPro" id="IPR041698">
    <property type="entry name" value="Methyltransf_25"/>
</dbReference>
<keyword evidence="1" id="KW-0175">Coiled coil</keyword>
<evidence type="ECO:0000313" key="5">
    <source>
        <dbReference type="Proteomes" id="UP000807785"/>
    </source>
</evidence>
<dbReference type="EMBL" id="JADJEV010000003">
    <property type="protein sequence ID" value="MBK6972842.1"/>
    <property type="molecule type" value="Genomic_DNA"/>
</dbReference>
<dbReference type="GO" id="GO:0004672">
    <property type="term" value="F:protein kinase activity"/>
    <property type="evidence" value="ECO:0007669"/>
    <property type="project" value="InterPro"/>
</dbReference>
<dbReference type="Pfam" id="PF13649">
    <property type="entry name" value="Methyltransf_25"/>
    <property type="match status" value="1"/>
</dbReference>
<feature type="region of interest" description="Disordered" evidence="2">
    <location>
        <begin position="434"/>
        <end position="455"/>
    </location>
</feature>
<keyword evidence="4" id="KW-0489">Methyltransferase</keyword>
<sequence>MTDELQAAIDCLPELYQPILGYAADSKLPRRACADRLDAIVEALSAFELDPTVVVDVGAAQGYFTLALAERFPRHRFVGLDSLEENIRVSNVLNEIRQTNARFQLCQARAGTLGPMLTGQRNCVLLLNVLHHVCTQQGWIETDRMLKEIAENADLSIVELASATERLEWTRDLPSDDSTWLEHFRFVRSLGTFGTHIPGVARTMYLCSSRWVLAGHDKFEFSRAIDRSHDDALPSPETGRRYFLSPSMVAKCFAFSGKLGRRNVVELNRELRFLRFPPEGFAVPELLGVSLKSGSGVVARARWEGEILSAMLARPAAENDARRIISSICGDLCTLEASGLFHHDLRPWNTIVTADESIRLIDYGSISSRRTRDVFEDVVEFACWLISPRERLEPWGTKRYRLPSGNRQGWLESLASTIDSTDTRSLSFRSLREVLERPSTRPPSPASPGSKARSPDAWHYLAGRLTRALYGIGRLTDSAKEAEAYARSLARELSALRDDARLQIGALSGELDRVRNDAKRQITALARRAERSESHGRSLADSLRRTQEDLSRMSEDARLQIGALAGRANTAEVYAGSLVEEVDRLRNDAQDQIQAQAQRAQTSESYAKSLADELDRTRRGLDETVQELNDIKSTLVVRATKWLRKS</sequence>
<dbReference type="InterPro" id="IPR011009">
    <property type="entry name" value="Kinase-like_dom_sf"/>
</dbReference>
<dbReference type="AlphaFoldDB" id="A0A9D7E833"/>
<evidence type="ECO:0000259" key="3">
    <source>
        <dbReference type="PROSITE" id="PS50011"/>
    </source>
</evidence>
<comment type="caution">
    <text evidence="4">The sequence shown here is derived from an EMBL/GenBank/DDBJ whole genome shotgun (WGS) entry which is preliminary data.</text>
</comment>
<gene>
    <name evidence="4" type="ORF">IPH26_07745</name>
</gene>
<evidence type="ECO:0000256" key="2">
    <source>
        <dbReference type="SAM" id="MobiDB-lite"/>
    </source>
</evidence>
<dbReference type="Proteomes" id="UP000807785">
    <property type="component" value="Unassembled WGS sequence"/>
</dbReference>
<protein>
    <submittedName>
        <fullName evidence="4">Methyltransferase domain-containing protein</fullName>
    </submittedName>
</protein>
<accession>A0A9D7E833</accession>
<dbReference type="GO" id="GO:0032259">
    <property type="term" value="P:methylation"/>
    <property type="evidence" value="ECO:0007669"/>
    <property type="project" value="UniProtKB-KW"/>
</dbReference>
<keyword evidence="4" id="KW-0808">Transferase</keyword>
<dbReference type="Gene3D" id="1.10.510.10">
    <property type="entry name" value="Transferase(Phosphotransferase) domain 1"/>
    <property type="match status" value="1"/>
</dbReference>
<dbReference type="PROSITE" id="PS50011">
    <property type="entry name" value="PROTEIN_KINASE_DOM"/>
    <property type="match status" value="1"/>
</dbReference>
<feature type="region of interest" description="Disordered" evidence="2">
    <location>
        <begin position="528"/>
        <end position="547"/>
    </location>
</feature>
<dbReference type="SUPFAM" id="SSF56112">
    <property type="entry name" value="Protein kinase-like (PK-like)"/>
    <property type="match status" value="1"/>
</dbReference>
<feature type="domain" description="Protein kinase" evidence="3">
    <location>
        <begin position="184"/>
        <end position="514"/>
    </location>
</feature>
<dbReference type="GO" id="GO:0008168">
    <property type="term" value="F:methyltransferase activity"/>
    <property type="evidence" value="ECO:0007669"/>
    <property type="project" value="UniProtKB-KW"/>
</dbReference>
<evidence type="ECO:0000313" key="4">
    <source>
        <dbReference type="EMBL" id="MBK6972842.1"/>
    </source>
</evidence>
<dbReference type="SUPFAM" id="SSF53335">
    <property type="entry name" value="S-adenosyl-L-methionine-dependent methyltransferases"/>
    <property type="match status" value="1"/>
</dbReference>
<reference evidence="4" key="1">
    <citation type="submission" date="2020-10" db="EMBL/GenBank/DDBJ databases">
        <title>Connecting structure to function with the recovery of over 1000 high-quality activated sludge metagenome-assembled genomes encoding full-length rRNA genes using long-read sequencing.</title>
        <authorList>
            <person name="Singleton C.M."/>
            <person name="Petriglieri F."/>
            <person name="Kristensen J.M."/>
            <person name="Kirkegaard R.H."/>
            <person name="Michaelsen T.Y."/>
            <person name="Andersen M.H."/>
            <person name="Karst S.M."/>
            <person name="Dueholm M.S."/>
            <person name="Nielsen P.H."/>
            <person name="Albertsen M."/>
        </authorList>
    </citation>
    <scope>NUCLEOTIDE SEQUENCE</scope>
    <source>
        <strain evidence="4">Bjer_18-Q3-R1-45_BAT3C.347</strain>
    </source>
</reference>
<proteinExistence type="predicted"/>
<dbReference type="InterPro" id="IPR000719">
    <property type="entry name" value="Prot_kinase_dom"/>
</dbReference>
<dbReference type="Gene3D" id="3.40.50.150">
    <property type="entry name" value="Vaccinia Virus protein VP39"/>
    <property type="match status" value="1"/>
</dbReference>
<organism evidence="4 5">
    <name type="scientific">Candidatus Methylophosphatis roskildensis</name>
    <dbReference type="NCBI Taxonomy" id="2899263"/>
    <lineage>
        <taxon>Bacteria</taxon>
        <taxon>Pseudomonadati</taxon>
        <taxon>Pseudomonadota</taxon>
        <taxon>Betaproteobacteria</taxon>
        <taxon>Nitrosomonadales</taxon>
        <taxon>Sterolibacteriaceae</taxon>
        <taxon>Candidatus Methylophosphatis</taxon>
    </lineage>
</organism>
<dbReference type="InterPro" id="IPR029063">
    <property type="entry name" value="SAM-dependent_MTases_sf"/>
</dbReference>
<dbReference type="Gene3D" id="3.30.200.20">
    <property type="entry name" value="Phosphorylase Kinase, domain 1"/>
    <property type="match status" value="1"/>
</dbReference>
<name>A0A9D7E833_9PROT</name>
<feature type="coiled-coil region" evidence="1">
    <location>
        <begin position="579"/>
        <end position="631"/>
    </location>
</feature>
<dbReference type="GO" id="GO:0005524">
    <property type="term" value="F:ATP binding"/>
    <property type="evidence" value="ECO:0007669"/>
    <property type="project" value="InterPro"/>
</dbReference>